<dbReference type="RefSeq" id="XP_042589362.1">
    <property type="nucleotide sequence ID" value="XM_042733428.1"/>
</dbReference>
<proteinExistence type="predicted"/>
<dbReference type="AlphaFoldDB" id="A0A9Q9WTL8"/>
<gene>
    <name evidence="2" type="primary">LOC122138806</name>
</gene>
<feature type="compositionally biased region" description="Pro residues" evidence="1">
    <location>
        <begin position="121"/>
        <end position="131"/>
    </location>
</feature>
<dbReference type="GeneID" id="122138806"/>
<feature type="region of interest" description="Disordered" evidence="1">
    <location>
        <begin position="196"/>
        <end position="219"/>
    </location>
</feature>
<feature type="compositionally biased region" description="Low complexity" evidence="1">
    <location>
        <begin position="132"/>
        <end position="146"/>
    </location>
</feature>
<sequence>MEERARFITVAQASPNLIVYATFVLPALASSLEGETLVTLFRLGMMYHQPTELPDITKLDWEESVIQCLDSLRSRSGTPPPAAPMSSPLAAAHTSPPAVQHSSPPAVPQSSPLAVAHTSPPAIPQSRPPTAPMSSLPAAPMSSPPAEVHTSPQAVQHSNPRAALFTRNQNRRKRRNGWLTALFPAPVAAPAPKLAPVLAPAPPWQPEPDPHQAEPTDDGESFPVAICEPEQSQATEQRIASEVEPNPLDQVREPATEPATREKYAVGVSVERSSAPCIVAEDELSMALHW</sequence>
<dbReference type="Proteomes" id="UP001155660">
    <property type="component" value="Chromosome B11"/>
</dbReference>
<name>A0A9Q9WTL8_CYPCA</name>
<feature type="region of interest" description="Disordered" evidence="1">
    <location>
        <begin position="72"/>
        <end position="158"/>
    </location>
</feature>
<dbReference type="OrthoDB" id="8986790at2759"/>
<protein>
    <submittedName>
        <fullName evidence="2">Pollen-specific leucine-rich repeat extensin-like protein 1</fullName>
    </submittedName>
</protein>
<accession>A0A9Q9WTL8</accession>
<feature type="region of interest" description="Disordered" evidence="1">
    <location>
        <begin position="232"/>
        <end position="263"/>
    </location>
</feature>
<reference evidence="2" key="1">
    <citation type="submission" date="2025-08" db="UniProtKB">
        <authorList>
            <consortium name="RefSeq"/>
        </authorList>
    </citation>
    <scope>IDENTIFICATION</scope>
    <source>
        <tissue evidence="2">Muscle</tissue>
    </source>
</reference>
<feature type="compositionally biased region" description="Polar residues" evidence="1">
    <location>
        <begin position="100"/>
        <end position="112"/>
    </location>
</feature>
<feature type="compositionally biased region" description="Basic and acidic residues" evidence="1">
    <location>
        <begin position="250"/>
        <end position="263"/>
    </location>
</feature>
<dbReference type="KEGG" id="ccar:122138806"/>
<evidence type="ECO:0000313" key="2">
    <source>
        <dbReference type="RefSeq" id="XP_042589362.1"/>
    </source>
</evidence>
<organism evidence="2">
    <name type="scientific">Cyprinus carpio</name>
    <name type="common">Common carp</name>
    <dbReference type="NCBI Taxonomy" id="7962"/>
    <lineage>
        <taxon>Eukaryota</taxon>
        <taxon>Metazoa</taxon>
        <taxon>Chordata</taxon>
        <taxon>Craniata</taxon>
        <taxon>Vertebrata</taxon>
        <taxon>Euteleostomi</taxon>
        <taxon>Actinopterygii</taxon>
        <taxon>Neopterygii</taxon>
        <taxon>Teleostei</taxon>
        <taxon>Ostariophysi</taxon>
        <taxon>Cypriniformes</taxon>
        <taxon>Cyprinidae</taxon>
        <taxon>Cyprininae</taxon>
        <taxon>Cyprinus</taxon>
    </lineage>
</organism>
<evidence type="ECO:0000256" key="1">
    <source>
        <dbReference type="SAM" id="MobiDB-lite"/>
    </source>
</evidence>